<dbReference type="Pfam" id="PF00300">
    <property type="entry name" value="His_Phos_1"/>
    <property type="match status" value="1"/>
</dbReference>
<dbReference type="InterPro" id="IPR050275">
    <property type="entry name" value="PGM_Phosphatase"/>
</dbReference>
<dbReference type="Proteomes" id="UP000024533">
    <property type="component" value="Unassembled WGS sequence"/>
</dbReference>
<comment type="caution">
    <text evidence="3">The sequence shown here is derived from an EMBL/GenBank/DDBJ whole genome shotgun (WGS) entry which is preliminary data.</text>
</comment>
<feature type="active site" description="Proton donor/acceptor" evidence="1">
    <location>
        <position position="103"/>
    </location>
</feature>
<reference evidence="3 4" key="1">
    <citation type="submission" date="2014-02" db="EMBL/GenBank/DDBJ databases">
        <title>The Genome Sequence of Trichophyton interdigitale MR816.</title>
        <authorList>
            <consortium name="The Broad Institute Genomics Platform"/>
            <person name="Cuomo C.A."/>
            <person name="White T.C."/>
            <person name="Graser Y."/>
            <person name="Martinez-Rossi N."/>
            <person name="Heitman J."/>
            <person name="Young S.K."/>
            <person name="Zeng Q."/>
            <person name="Gargeya S."/>
            <person name="Abouelleil A."/>
            <person name="Alvarado L."/>
            <person name="Chapman S.B."/>
            <person name="Gainer-Dewar J."/>
            <person name="Goldberg J."/>
            <person name="Griggs A."/>
            <person name="Gujja S."/>
            <person name="Hansen M."/>
            <person name="Howarth C."/>
            <person name="Imamovic A."/>
            <person name="Larimer J."/>
            <person name="Martinez D."/>
            <person name="Murphy C."/>
            <person name="Pearson M.D."/>
            <person name="Persinoti G."/>
            <person name="Poon T."/>
            <person name="Priest M."/>
            <person name="Roberts A.D."/>
            <person name="Saif S."/>
            <person name="Shea T.D."/>
            <person name="Sykes S.N."/>
            <person name="Wortman J."/>
            <person name="Nusbaum C."/>
            <person name="Birren B."/>
        </authorList>
    </citation>
    <scope>NUCLEOTIDE SEQUENCE [LARGE SCALE GENOMIC DNA]</scope>
    <source>
        <strain evidence="3 4">MR816</strain>
    </source>
</reference>
<dbReference type="CDD" id="cd07067">
    <property type="entry name" value="HP_PGM_like"/>
    <property type="match status" value="1"/>
</dbReference>
<dbReference type="InterPro" id="IPR029033">
    <property type="entry name" value="His_PPase_superfam"/>
</dbReference>
<name>A0A059J4Y9_TRIIM</name>
<feature type="binding site" evidence="2">
    <location>
        <begin position="103"/>
        <end position="106"/>
    </location>
    <ligand>
        <name>substrate</name>
    </ligand>
</feature>
<dbReference type="PANTHER" id="PTHR48100">
    <property type="entry name" value="BROAD-SPECIFICITY PHOSPHATASE YOR283W-RELATED"/>
    <property type="match status" value="1"/>
</dbReference>
<dbReference type="Gene3D" id="3.40.50.1240">
    <property type="entry name" value="Phosphoglycerate mutase-like"/>
    <property type="match status" value="1"/>
</dbReference>
<organism evidence="3 4">
    <name type="scientific">Trichophyton interdigitale (strain MR816)</name>
    <dbReference type="NCBI Taxonomy" id="1215338"/>
    <lineage>
        <taxon>Eukaryota</taxon>
        <taxon>Fungi</taxon>
        <taxon>Dikarya</taxon>
        <taxon>Ascomycota</taxon>
        <taxon>Pezizomycotina</taxon>
        <taxon>Eurotiomycetes</taxon>
        <taxon>Eurotiomycetidae</taxon>
        <taxon>Onygenales</taxon>
        <taxon>Arthrodermataceae</taxon>
        <taxon>Trichophyton</taxon>
    </lineage>
</organism>
<dbReference type="OMA" id="GWLIWRD"/>
<dbReference type="HOGENOM" id="CLU_033323_13_0_1"/>
<dbReference type="EMBL" id="AOKY01000327">
    <property type="protein sequence ID" value="KDB22925.1"/>
    <property type="molecule type" value="Genomic_DNA"/>
</dbReference>
<evidence type="ECO:0000256" key="2">
    <source>
        <dbReference type="PIRSR" id="PIRSR613078-2"/>
    </source>
</evidence>
<feature type="active site" description="Tele-phosphohistidine intermediate" evidence="1">
    <location>
        <position position="16"/>
    </location>
</feature>
<proteinExistence type="predicted"/>
<dbReference type="STRING" id="1215338.A0A059J4Y9"/>
<feature type="binding site" evidence="2">
    <location>
        <begin position="28"/>
        <end position="29"/>
    </location>
    <ligand>
        <name>substrate</name>
    </ligand>
</feature>
<gene>
    <name evidence="3" type="ORF">H109_05173</name>
</gene>
<dbReference type="OrthoDB" id="4818801at2759"/>
<evidence type="ECO:0008006" key="5">
    <source>
        <dbReference type="Google" id="ProtNLM"/>
    </source>
</evidence>
<keyword evidence="4" id="KW-1185">Reference proteome</keyword>
<evidence type="ECO:0000256" key="1">
    <source>
        <dbReference type="PIRSR" id="PIRSR613078-1"/>
    </source>
</evidence>
<feature type="binding site" evidence="2">
    <location>
        <position position="72"/>
    </location>
    <ligand>
        <name>substrate</name>
    </ligand>
</feature>
<dbReference type="SUPFAM" id="SSF53254">
    <property type="entry name" value="Phosphoglycerate mutase-like"/>
    <property type="match status" value="1"/>
</dbReference>
<dbReference type="SMART" id="SM00855">
    <property type="entry name" value="PGAM"/>
    <property type="match status" value="1"/>
</dbReference>
<dbReference type="AlphaFoldDB" id="A0A059J4Y9"/>
<dbReference type="PANTHER" id="PTHR48100:SF15">
    <property type="entry name" value="SEDOHEPTULOSE 1,7-BISPHOSPHATASE"/>
    <property type="match status" value="1"/>
</dbReference>
<dbReference type="InterPro" id="IPR013078">
    <property type="entry name" value="His_Pase_superF_clade-1"/>
</dbReference>
<protein>
    <recommendedName>
        <fullName evidence="5">Phosphoglycerate mutase</fullName>
    </recommendedName>
</protein>
<accession>A0A059J4Y9</accession>
<evidence type="ECO:0000313" key="4">
    <source>
        <dbReference type="Proteomes" id="UP000024533"/>
    </source>
</evidence>
<dbReference type="GO" id="GO:0050278">
    <property type="term" value="F:sedoheptulose-bisphosphatase activity"/>
    <property type="evidence" value="ECO:0007669"/>
    <property type="project" value="TreeGrafter"/>
</dbReference>
<evidence type="ECO:0000313" key="3">
    <source>
        <dbReference type="EMBL" id="KDB22925.1"/>
    </source>
</evidence>
<sequence>MSDKSAGTPRVYICRHGETEWSKNGQHTGKTDIELTERGMQQIQASGNILIGPNRLIDLSKVAHVYVSPRKRAYQTFELAITEADRKILAENGRVSRTDRLAEWDYGDYEGLVSADIQRMRKERGLDKERNWNIWQDGCEGGESPEQVSERVDSLIEEIRRIQGPNINGEKACDVVLFAHGHLLRAFVKRWVNIPLEFPLAMMLEPGGVGVLSYDHHDINQPAILVGIGLPSPPV</sequence>
<dbReference type="GO" id="GO:0046390">
    <property type="term" value="P:ribose phosphate biosynthetic process"/>
    <property type="evidence" value="ECO:0007669"/>
    <property type="project" value="TreeGrafter"/>
</dbReference>